<dbReference type="RefSeq" id="WP_003599530.1">
    <property type="nucleotide sequence ID" value="NZ_AGJK01000045.1"/>
</dbReference>
<dbReference type="EMBL" id="AGJK01000045">
    <property type="protein sequence ID" value="EHP92941.1"/>
    <property type="molecule type" value="Genomic_DNA"/>
</dbReference>
<protein>
    <recommendedName>
        <fullName evidence="1">Peptidase C39-like domain-containing protein</fullName>
    </recommendedName>
</protein>
<sequence length="532" mass="58483">MSSGSAPAGNSFSALSIVEQWIDCDPPFSFYFDFVGSYWKTPHGRALPLHRICTLARKQGVRTVLVESAHSRLDVTDEIAALDESYGNGGAAEAVQLTFLRTEASQNDTTEIKNQDVIGQAVLINYKKPQEADFSSTYIYEAVFRIPAFEIGSSGEVPLLNNYIAYERTFDVHFAGTKFQISGIYYCQQNAKTHVCAHACLRMALNTLGSSPHIDIRDINKTLGGSDPSQGLTIKDIADFIQSSGLSEPTIISCAQLNPDNYLSVVNSFVQSGMPALLVFTTGIAGNPDPVEHVVCVFGYTQNTDEWHPQAIPAYAGPSSAFYRQSSLWSDHLLVHDDNFGPYYTLSSRALEVDPHVKAKWVIGLTPRSIANFSVLAEVIASAALTNFLPALSSIGNNKWLSYITSSSYQFILRPILIGREEYIQHLQNSRAHDGSAATAQDVSNLAGLPDLFWMVEFSLPALFTGNHSKLGEVIVDAFSPINSADIFQSTFYIRMPGLLLTTNGPGQGQIENFSIQSHFPTFHIKQSNHRW</sequence>
<dbReference type="AlphaFoldDB" id="H1KHR3"/>
<dbReference type="Pfam" id="PF13529">
    <property type="entry name" value="Peptidase_C39_2"/>
    <property type="match status" value="1"/>
</dbReference>
<evidence type="ECO:0000313" key="3">
    <source>
        <dbReference type="Proteomes" id="UP000004382"/>
    </source>
</evidence>
<evidence type="ECO:0000313" key="2">
    <source>
        <dbReference type="EMBL" id="EHP92941.1"/>
    </source>
</evidence>
<proteinExistence type="predicted"/>
<reference evidence="2 3" key="1">
    <citation type="submission" date="2011-09" db="EMBL/GenBank/DDBJ databases">
        <title>The draft genome of Methylobacterium extorquens DSM 13060.</title>
        <authorList>
            <consortium name="US DOE Joint Genome Institute (JGI-PGF)"/>
            <person name="Lucas S."/>
            <person name="Han J."/>
            <person name="Lapidus A."/>
            <person name="Cheng J.-F."/>
            <person name="Goodwin L."/>
            <person name="Pitluck S."/>
            <person name="Peters L."/>
            <person name="Land M.L."/>
            <person name="Hauser L."/>
            <person name="Koskimaki J."/>
            <person name="Halonen O."/>
            <person name="Pirttila A."/>
            <person name="Frank C."/>
            <person name="Woyke T.J."/>
        </authorList>
    </citation>
    <scope>NUCLEOTIDE SEQUENCE [LARGE SCALE GENOMIC DNA]</scope>
    <source>
        <strain evidence="2 3">DSM 13060</strain>
    </source>
</reference>
<name>H1KHR3_METEX</name>
<accession>H1KHR3</accession>
<evidence type="ECO:0000259" key="1">
    <source>
        <dbReference type="Pfam" id="PF13529"/>
    </source>
</evidence>
<dbReference type="PATRIC" id="fig|882800.3.peg.2142"/>
<dbReference type="Proteomes" id="UP000004382">
    <property type="component" value="Unassembled WGS sequence"/>
</dbReference>
<feature type="domain" description="Peptidase C39-like" evidence="1">
    <location>
        <begin position="185"/>
        <end position="304"/>
    </location>
</feature>
<organism evidence="2 3">
    <name type="scientific">Methylorubrum extorquens DSM 13060</name>
    <dbReference type="NCBI Taxonomy" id="882800"/>
    <lineage>
        <taxon>Bacteria</taxon>
        <taxon>Pseudomonadati</taxon>
        <taxon>Pseudomonadota</taxon>
        <taxon>Alphaproteobacteria</taxon>
        <taxon>Hyphomicrobiales</taxon>
        <taxon>Methylobacteriaceae</taxon>
        <taxon>Methylorubrum</taxon>
    </lineage>
</organism>
<comment type="caution">
    <text evidence="2">The sequence shown here is derived from an EMBL/GenBank/DDBJ whole genome shotgun (WGS) entry which is preliminary data.</text>
</comment>
<gene>
    <name evidence="2" type="ORF">MetexDRAFT_2175</name>
</gene>
<dbReference type="InterPro" id="IPR039564">
    <property type="entry name" value="Peptidase_C39-like"/>
</dbReference>